<feature type="region of interest" description="Disordered" evidence="12">
    <location>
        <begin position="100"/>
        <end position="151"/>
    </location>
</feature>
<protein>
    <recommendedName>
        <fullName evidence="3 11">Protein-export membrane protein SecG</fullName>
    </recommendedName>
</protein>
<evidence type="ECO:0000313" key="13">
    <source>
        <dbReference type="EMBL" id="MCK7594687.1"/>
    </source>
</evidence>
<evidence type="ECO:0000256" key="8">
    <source>
        <dbReference type="ARBA" id="ARBA00022989"/>
    </source>
</evidence>
<evidence type="ECO:0000256" key="3">
    <source>
        <dbReference type="ARBA" id="ARBA00017876"/>
    </source>
</evidence>
<proteinExistence type="inferred from homology"/>
<keyword evidence="9 11" id="KW-0811">Translocation</keyword>
<dbReference type="RefSeq" id="WP_248210272.1">
    <property type="nucleotide sequence ID" value="NZ_JALNMH010000011.1"/>
</dbReference>
<comment type="similarity">
    <text evidence="2 11">Belongs to the SecG family.</text>
</comment>
<evidence type="ECO:0000256" key="12">
    <source>
        <dbReference type="SAM" id="MobiDB-lite"/>
    </source>
</evidence>
<dbReference type="PANTHER" id="PTHR34182">
    <property type="entry name" value="PROTEIN-EXPORT MEMBRANE PROTEIN SECG"/>
    <property type="match status" value="1"/>
</dbReference>
<keyword evidence="5 11" id="KW-1003">Cell membrane</keyword>
<keyword evidence="4 11" id="KW-0813">Transport</keyword>
<dbReference type="PANTHER" id="PTHR34182:SF1">
    <property type="entry name" value="PROTEIN-EXPORT MEMBRANE PROTEIN SECG"/>
    <property type="match status" value="1"/>
</dbReference>
<organism evidence="13 14">
    <name type="scientific">Pseudomarimonas salicorniae</name>
    <dbReference type="NCBI Taxonomy" id="2933270"/>
    <lineage>
        <taxon>Bacteria</taxon>
        <taxon>Pseudomonadati</taxon>
        <taxon>Pseudomonadota</taxon>
        <taxon>Gammaproteobacteria</taxon>
        <taxon>Lysobacterales</taxon>
        <taxon>Lysobacteraceae</taxon>
        <taxon>Pseudomarimonas</taxon>
    </lineage>
</organism>
<evidence type="ECO:0000256" key="2">
    <source>
        <dbReference type="ARBA" id="ARBA00008445"/>
    </source>
</evidence>
<evidence type="ECO:0000256" key="4">
    <source>
        <dbReference type="ARBA" id="ARBA00022448"/>
    </source>
</evidence>
<dbReference type="PRINTS" id="PR01651">
    <property type="entry name" value="SECGEXPORT"/>
</dbReference>
<keyword evidence="8 11" id="KW-1133">Transmembrane helix</keyword>
<evidence type="ECO:0000256" key="7">
    <source>
        <dbReference type="ARBA" id="ARBA00022927"/>
    </source>
</evidence>
<name>A0ABT0GKX0_9GAMM</name>
<evidence type="ECO:0000256" key="11">
    <source>
        <dbReference type="RuleBase" id="RU365087"/>
    </source>
</evidence>
<keyword evidence="10 11" id="KW-0472">Membrane</keyword>
<evidence type="ECO:0000313" key="14">
    <source>
        <dbReference type="Proteomes" id="UP001431449"/>
    </source>
</evidence>
<dbReference type="Proteomes" id="UP001431449">
    <property type="component" value="Unassembled WGS sequence"/>
</dbReference>
<evidence type="ECO:0000256" key="10">
    <source>
        <dbReference type="ARBA" id="ARBA00023136"/>
    </source>
</evidence>
<dbReference type="Pfam" id="PF03840">
    <property type="entry name" value="SecG"/>
    <property type="match status" value="1"/>
</dbReference>
<comment type="subcellular location">
    <subcellularLocation>
        <location evidence="1 11">Cell membrane</location>
        <topology evidence="1 11">Multi-pass membrane protein</topology>
    </subcellularLocation>
</comment>
<evidence type="ECO:0000256" key="5">
    <source>
        <dbReference type="ARBA" id="ARBA00022475"/>
    </source>
</evidence>
<evidence type="ECO:0000256" key="9">
    <source>
        <dbReference type="ARBA" id="ARBA00023010"/>
    </source>
</evidence>
<keyword evidence="14" id="KW-1185">Reference proteome</keyword>
<comment type="caution">
    <text evidence="11">Lacks conserved residue(s) required for the propagation of feature annotation.</text>
</comment>
<dbReference type="EMBL" id="JALNMH010000011">
    <property type="protein sequence ID" value="MCK7594687.1"/>
    <property type="molecule type" value="Genomic_DNA"/>
</dbReference>
<feature type="compositionally biased region" description="Low complexity" evidence="12">
    <location>
        <begin position="100"/>
        <end position="142"/>
    </location>
</feature>
<dbReference type="NCBIfam" id="TIGR00810">
    <property type="entry name" value="secG"/>
    <property type="match status" value="1"/>
</dbReference>
<comment type="caution">
    <text evidence="13">The sequence shown here is derived from an EMBL/GenBank/DDBJ whole genome shotgun (WGS) entry which is preliminary data.</text>
</comment>
<sequence>MLLTFANILYVLVAAGMIVLILLQRGAGAAAGSGFGGGASATVFGARGSANFLSKSTAVLATLFFVISMGMAMYASRMANLGPATDDLGVMGALPAAAEVPSAPVDPAPASSELPAANEVAPPAANDGEVPVAAEPAAGAVENEAESEKSE</sequence>
<gene>
    <name evidence="13" type="primary">secG</name>
    <name evidence="13" type="ORF">M0G41_13520</name>
</gene>
<accession>A0ABT0GKX0</accession>
<comment type="function">
    <text evidence="11">Involved in protein export. Participates in an early event of protein translocation.</text>
</comment>
<evidence type="ECO:0000256" key="6">
    <source>
        <dbReference type="ARBA" id="ARBA00022692"/>
    </source>
</evidence>
<feature type="transmembrane region" description="Helical" evidence="11">
    <location>
        <begin position="57"/>
        <end position="75"/>
    </location>
</feature>
<keyword evidence="7 11" id="KW-0653">Protein transport</keyword>
<keyword evidence="6 11" id="KW-0812">Transmembrane</keyword>
<evidence type="ECO:0000256" key="1">
    <source>
        <dbReference type="ARBA" id="ARBA00004651"/>
    </source>
</evidence>
<dbReference type="InterPro" id="IPR004692">
    <property type="entry name" value="SecG"/>
</dbReference>
<reference evidence="13" key="1">
    <citation type="submission" date="2022-04" db="EMBL/GenBank/DDBJ databases">
        <title>Lysobacter sp. CAU 1642 isolated from sea sand.</title>
        <authorList>
            <person name="Kim W."/>
        </authorList>
    </citation>
    <scope>NUCLEOTIDE SEQUENCE</scope>
    <source>
        <strain evidence="13">CAU 1642</strain>
    </source>
</reference>